<feature type="domain" description="Transposase IS200-like" evidence="1">
    <location>
        <begin position="16"/>
        <end position="130"/>
    </location>
</feature>
<dbReference type="InterPro" id="IPR036515">
    <property type="entry name" value="Transposase_17_sf"/>
</dbReference>
<evidence type="ECO:0000313" key="2">
    <source>
        <dbReference type="EMBL" id="MDM7858641.1"/>
    </source>
</evidence>
<reference evidence="2 3" key="1">
    <citation type="submission" date="2023-06" db="EMBL/GenBank/DDBJ databases">
        <title>Thiopseudomonas sp. CY1220 draft genome sequence.</title>
        <authorList>
            <person name="Zhao G."/>
            <person name="An M."/>
        </authorList>
    </citation>
    <scope>NUCLEOTIDE SEQUENCE [LARGE SCALE GENOMIC DNA]</scope>
    <source>
        <strain evidence="2 3">CY1220</strain>
    </source>
</reference>
<dbReference type="RefSeq" id="WP_289411413.1">
    <property type="nucleotide sequence ID" value="NZ_JAUCDY010000014.1"/>
</dbReference>
<dbReference type="PANTHER" id="PTHR36966:SF1">
    <property type="entry name" value="REP-ASSOCIATED TYROSINE TRANSPOSASE"/>
    <property type="match status" value="1"/>
</dbReference>
<keyword evidence="3" id="KW-1185">Reference proteome</keyword>
<organism evidence="2 3">
    <name type="scientific">Thiopseudomonas acetoxidans</name>
    <dbReference type="NCBI Taxonomy" id="3041622"/>
    <lineage>
        <taxon>Bacteria</taxon>
        <taxon>Pseudomonadati</taxon>
        <taxon>Pseudomonadota</taxon>
        <taxon>Gammaproteobacteria</taxon>
        <taxon>Pseudomonadales</taxon>
        <taxon>Pseudomonadaceae</taxon>
        <taxon>Thiopseudomonas</taxon>
    </lineage>
</organism>
<dbReference type="Gene3D" id="3.30.70.1290">
    <property type="entry name" value="Transposase IS200-like"/>
    <property type="match status" value="1"/>
</dbReference>
<sequence>MQEKGYKTLRKGRYSCAGNLYFVTASTNNRHPYFTNFRHAHAAVSGFTATAVLTDSQLLCWVLMPDHVHWLLQLGNDKTLSSLIRHMKAAATRNIRMAGVSEPIWQHGFYDHALRKEENIHELARYIVANPIRAGLVNSVRHYPFWDAVWL</sequence>
<dbReference type="NCBIfam" id="NF047646">
    <property type="entry name" value="REP_Tyr_transpos"/>
    <property type="match status" value="1"/>
</dbReference>
<dbReference type="Pfam" id="PF01797">
    <property type="entry name" value="Y1_Tnp"/>
    <property type="match status" value="1"/>
</dbReference>
<gene>
    <name evidence="2" type="ORF">QEZ41_10220</name>
</gene>
<evidence type="ECO:0000313" key="3">
    <source>
        <dbReference type="Proteomes" id="UP001241056"/>
    </source>
</evidence>
<proteinExistence type="predicted"/>
<evidence type="ECO:0000259" key="1">
    <source>
        <dbReference type="SMART" id="SM01321"/>
    </source>
</evidence>
<dbReference type="PANTHER" id="PTHR36966">
    <property type="entry name" value="REP-ASSOCIATED TYROSINE TRANSPOSASE"/>
    <property type="match status" value="1"/>
</dbReference>
<dbReference type="InterPro" id="IPR052715">
    <property type="entry name" value="RAYT_transposase"/>
</dbReference>
<dbReference type="InterPro" id="IPR002686">
    <property type="entry name" value="Transposase_17"/>
</dbReference>
<protein>
    <submittedName>
        <fullName evidence="2">Transposase</fullName>
    </submittedName>
</protein>
<dbReference type="SMART" id="SM01321">
    <property type="entry name" value="Y1_Tnp"/>
    <property type="match status" value="1"/>
</dbReference>
<dbReference type="Proteomes" id="UP001241056">
    <property type="component" value="Unassembled WGS sequence"/>
</dbReference>
<comment type="caution">
    <text evidence="2">The sequence shown here is derived from an EMBL/GenBank/DDBJ whole genome shotgun (WGS) entry which is preliminary data.</text>
</comment>
<accession>A0ABT7SR20</accession>
<name>A0ABT7SR20_9GAMM</name>
<dbReference type="SUPFAM" id="SSF143422">
    <property type="entry name" value="Transposase IS200-like"/>
    <property type="match status" value="1"/>
</dbReference>
<dbReference type="EMBL" id="JAUCDY010000014">
    <property type="protein sequence ID" value="MDM7858641.1"/>
    <property type="molecule type" value="Genomic_DNA"/>
</dbReference>